<sequence length="73" mass="8429">MPRLAVLSVLSAASSPCPDLKLIHYTKIFRRPFLLRKLRDRSCRCYTDETANSKGRIYVSTLREGIYLMFMTG</sequence>
<comment type="caution">
    <text evidence="1">The sequence shown here is derived from an EMBL/GenBank/DDBJ whole genome shotgun (WGS) entry which is preliminary data.</text>
</comment>
<dbReference type="Proteomes" id="UP000005365">
    <property type="component" value="Unassembled WGS sequence"/>
</dbReference>
<accession>C6M6U3</accession>
<gene>
    <name evidence="1" type="ORF">NEISICOT_02246</name>
</gene>
<organism evidence="1 2">
    <name type="scientific">Neisseria sicca ATCC 29256</name>
    <dbReference type="NCBI Taxonomy" id="547045"/>
    <lineage>
        <taxon>Bacteria</taxon>
        <taxon>Pseudomonadati</taxon>
        <taxon>Pseudomonadota</taxon>
        <taxon>Betaproteobacteria</taxon>
        <taxon>Neisseriales</taxon>
        <taxon>Neisseriaceae</taxon>
        <taxon>Neisseria</taxon>
    </lineage>
</organism>
<keyword evidence="2" id="KW-1185">Reference proteome</keyword>
<name>C6M6U3_NEISI</name>
<dbReference type="EMBL" id="ACKO02000013">
    <property type="protein sequence ID" value="EET44064.1"/>
    <property type="molecule type" value="Genomic_DNA"/>
</dbReference>
<dbReference type="AlphaFoldDB" id="C6M6U3"/>
<protein>
    <submittedName>
        <fullName evidence="1">Uncharacterized protein</fullName>
    </submittedName>
</protein>
<evidence type="ECO:0000313" key="1">
    <source>
        <dbReference type="EMBL" id="EET44064.1"/>
    </source>
</evidence>
<reference evidence="1" key="1">
    <citation type="submission" date="2009-07" db="EMBL/GenBank/DDBJ databases">
        <authorList>
            <person name="Weinstock G."/>
            <person name="Sodergren E."/>
            <person name="Clifton S."/>
            <person name="Fulton L."/>
            <person name="Fulton B."/>
            <person name="Courtney L."/>
            <person name="Fronick C."/>
            <person name="Harrison M."/>
            <person name="Strong C."/>
            <person name="Farmer C."/>
            <person name="Delahaunty K."/>
            <person name="Markovic C."/>
            <person name="Hall O."/>
            <person name="Minx P."/>
            <person name="Tomlinson C."/>
            <person name="Mitreva M."/>
            <person name="Nelson J."/>
            <person name="Hou S."/>
            <person name="Wollam A."/>
            <person name="Pepin K.H."/>
            <person name="Johnson M."/>
            <person name="Bhonagiri V."/>
            <person name="Nash W.E."/>
            <person name="Warren W."/>
            <person name="Chinwalla A."/>
            <person name="Mardis E.R."/>
            <person name="Wilson R.K."/>
        </authorList>
    </citation>
    <scope>NUCLEOTIDE SEQUENCE [LARGE SCALE GENOMIC DNA]</scope>
    <source>
        <strain evidence="1">ATCC 29256</strain>
    </source>
</reference>
<proteinExistence type="predicted"/>
<evidence type="ECO:0000313" key="2">
    <source>
        <dbReference type="Proteomes" id="UP000005365"/>
    </source>
</evidence>